<dbReference type="GO" id="GO:0004252">
    <property type="term" value="F:serine-type endopeptidase activity"/>
    <property type="evidence" value="ECO:0007669"/>
    <property type="project" value="InterPro"/>
</dbReference>
<dbReference type="PROSITE" id="PS51257">
    <property type="entry name" value="PROKAR_LIPOPROTEIN"/>
    <property type="match status" value="1"/>
</dbReference>
<dbReference type="InterPro" id="IPR051201">
    <property type="entry name" value="Chloro_Bact_Ser_Proteases"/>
</dbReference>
<feature type="signal peptide" evidence="4">
    <location>
        <begin position="1"/>
        <end position="23"/>
    </location>
</feature>
<dbReference type="PANTHER" id="PTHR43343:SF3">
    <property type="entry name" value="PROTEASE DO-LIKE 8, CHLOROPLASTIC"/>
    <property type="match status" value="1"/>
</dbReference>
<dbReference type="Pfam" id="PF13365">
    <property type="entry name" value="Trypsin_2"/>
    <property type="match status" value="1"/>
</dbReference>
<keyword evidence="1" id="KW-0645">Protease</keyword>
<name>A0A831TCN7_9BACT</name>
<evidence type="ECO:0000256" key="3">
    <source>
        <dbReference type="SAM" id="MobiDB-lite"/>
    </source>
</evidence>
<dbReference type="EMBL" id="DSIY01000340">
    <property type="protein sequence ID" value="HEG92655.1"/>
    <property type="molecule type" value="Genomic_DNA"/>
</dbReference>
<dbReference type="InterPro" id="IPR009003">
    <property type="entry name" value="Peptidase_S1_PA"/>
</dbReference>
<feature type="domain" description="PDZ" evidence="5">
    <location>
        <begin position="308"/>
        <end position="366"/>
    </location>
</feature>
<evidence type="ECO:0000259" key="5">
    <source>
        <dbReference type="PROSITE" id="PS50106"/>
    </source>
</evidence>
<dbReference type="InterPro" id="IPR001940">
    <property type="entry name" value="Peptidase_S1C"/>
</dbReference>
<evidence type="ECO:0000313" key="6">
    <source>
        <dbReference type="EMBL" id="HEG92655.1"/>
    </source>
</evidence>
<organism evidence="6">
    <name type="scientific">Thermorudis peleae</name>
    <dbReference type="NCBI Taxonomy" id="1382356"/>
    <lineage>
        <taxon>Bacteria</taxon>
        <taxon>Pseudomonadati</taxon>
        <taxon>Thermomicrobiota</taxon>
        <taxon>Thermomicrobia</taxon>
        <taxon>Thermomicrobia incertae sedis</taxon>
        <taxon>Thermorudis</taxon>
    </lineage>
</organism>
<comment type="caution">
    <text evidence="6">The sequence shown here is derived from an EMBL/GenBank/DDBJ whole genome shotgun (WGS) entry which is preliminary data.</text>
</comment>
<accession>A0A831TCN7</accession>
<evidence type="ECO:0000256" key="1">
    <source>
        <dbReference type="ARBA" id="ARBA00022670"/>
    </source>
</evidence>
<dbReference type="CDD" id="cd06779">
    <property type="entry name" value="cpPDZ_Deg_HtrA-like"/>
    <property type="match status" value="1"/>
</dbReference>
<dbReference type="SUPFAM" id="SSF50494">
    <property type="entry name" value="Trypsin-like serine proteases"/>
    <property type="match status" value="1"/>
</dbReference>
<dbReference type="PANTHER" id="PTHR43343">
    <property type="entry name" value="PEPTIDASE S12"/>
    <property type="match status" value="1"/>
</dbReference>
<dbReference type="Gene3D" id="2.30.42.10">
    <property type="match status" value="1"/>
</dbReference>
<keyword evidence="4" id="KW-0732">Signal</keyword>
<dbReference type="SUPFAM" id="SSF50156">
    <property type="entry name" value="PDZ domain-like"/>
    <property type="match status" value="1"/>
</dbReference>
<evidence type="ECO:0000256" key="4">
    <source>
        <dbReference type="SAM" id="SignalP"/>
    </source>
</evidence>
<sequence length="382" mass="39477">MVLRARRRILPVTLSLIMLLALGAGCSVQQPAPGSSPTATPAASGATTPSTNPSNTSPANPPAPAANSGTVDLATAVEEVAREVSPAVAFVTVRKVETDIFGFGQVVEGEGSGVVFDQRGYILTNDHVVGEALEIVVVLPDGRQFAGRVVGRSPENDIAVIKVDGDNLPVAKLGDSDTLRVGQWVVAIGNALGLEGGPTVTAGVISALNRTIRPGPNEPPFGPLIQTDAAINPGNSGGPLVNLQGEVVGINTAKVRQAEGIGFAIPINKAKEIASQIVEARPQPYLGIGGVTVTQPLVVRFNLPVDRGVLVVWVAPGSPAEQAGLMPGDIIVRFAGQEIARVSDLEQALRQHQPGDQVEIAINREGAERSITVTLGEAPVIR</sequence>
<feature type="region of interest" description="Disordered" evidence="3">
    <location>
        <begin position="30"/>
        <end position="68"/>
    </location>
</feature>
<keyword evidence="2" id="KW-0378">Hydrolase</keyword>
<protein>
    <submittedName>
        <fullName evidence="6">PDZ domain-containing protein</fullName>
    </submittedName>
</protein>
<dbReference type="InterPro" id="IPR001478">
    <property type="entry name" value="PDZ"/>
</dbReference>
<dbReference type="Gene3D" id="2.40.10.120">
    <property type="match status" value="1"/>
</dbReference>
<feature type="chain" id="PRO_5033057868" evidence="4">
    <location>
        <begin position="24"/>
        <end position="382"/>
    </location>
</feature>
<gene>
    <name evidence="6" type="ORF">ENP34_14650</name>
</gene>
<proteinExistence type="predicted"/>
<reference evidence="6" key="1">
    <citation type="journal article" date="2020" name="mSystems">
        <title>Genome- and Community-Level Interaction Insights into Carbon Utilization and Element Cycling Functions of Hydrothermarchaeota in Hydrothermal Sediment.</title>
        <authorList>
            <person name="Zhou Z."/>
            <person name="Liu Y."/>
            <person name="Xu W."/>
            <person name="Pan J."/>
            <person name="Luo Z.H."/>
            <person name="Li M."/>
        </authorList>
    </citation>
    <scope>NUCLEOTIDE SEQUENCE [LARGE SCALE GENOMIC DNA]</scope>
    <source>
        <strain evidence="6">SpSt-210</strain>
    </source>
</reference>
<dbReference type="Pfam" id="PF13180">
    <property type="entry name" value="PDZ_2"/>
    <property type="match status" value="1"/>
</dbReference>
<dbReference type="PRINTS" id="PR00834">
    <property type="entry name" value="PROTEASES2C"/>
</dbReference>
<dbReference type="InterPro" id="IPR036034">
    <property type="entry name" value="PDZ_sf"/>
</dbReference>
<dbReference type="GO" id="GO:0006508">
    <property type="term" value="P:proteolysis"/>
    <property type="evidence" value="ECO:0007669"/>
    <property type="project" value="UniProtKB-KW"/>
</dbReference>
<dbReference type="PROSITE" id="PS50106">
    <property type="entry name" value="PDZ"/>
    <property type="match status" value="1"/>
</dbReference>
<dbReference type="SMART" id="SM00228">
    <property type="entry name" value="PDZ"/>
    <property type="match status" value="1"/>
</dbReference>
<feature type="compositionally biased region" description="Low complexity" evidence="3">
    <location>
        <begin position="31"/>
        <end position="58"/>
    </location>
</feature>
<dbReference type="AlphaFoldDB" id="A0A831TCN7"/>
<evidence type="ECO:0000256" key="2">
    <source>
        <dbReference type="ARBA" id="ARBA00022801"/>
    </source>
</evidence>